<sequence length="179" mass="21789">MVRFKSVWILRETFHEEIEKSWRKDVRMDANLREDRKDINSWKINTFEKVLNRKKELMARLAADGDRNTRYYHMKIVSRRRKNKILMLNNDYGISMKDESELKRHANDYYMKLFTFKRGWREWKTTKVTFLDLHNDDIRGLAAKVEYIEVKKFMFMMKQWKAPGETSIVSMLHSVSILN</sequence>
<organism evidence="1 2">
    <name type="scientific">Pisum sativum</name>
    <name type="common">Garden pea</name>
    <name type="synonym">Lathyrus oleraceus</name>
    <dbReference type="NCBI Taxonomy" id="3888"/>
    <lineage>
        <taxon>Eukaryota</taxon>
        <taxon>Viridiplantae</taxon>
        <taxon>Streptophyta</taxon>
        <taxon>Embryophyta</taxon>
        <taxon>Tracheophyta</taxon>
        <taxon>Spermatophyta</taxon>
        <taxon>Magnoliopsida</taxon>
        <taxon>eudicotyledons</taxon>
        <taxon>Gunneridae</taxon>
        <taxon>Pentapetalae</taxon>
        <taxon>rosids</taxon>
        <taxon>fabids</taxon>
        <taxon>Fabales</taxon>
        <taxon>Fabaceae</taxon>
        <taxon>Papilionoideae</taxon>
        <taxon>50 kb inversion clade</taxon>
        <taxon>NPAAA clade</taxon>
        <taxon>Hologalegina</taxon>
        <taxon>IRL clade</taxon>
        <taxon>Fabeae</taxon>
        <taxon>Lathyrus</taxon>
    </lineage>
</organism>
<gene>
    <name evidence="1" type="ORF">KIW84_011697</name>
</gene>
<evidence type="ECO:0000313" key="1">
    <source>
        <dbReference type="EMBL" id="KAI5442772.1"/>
    </source>
</evidence>
<keyword evidence="2" id="KW-1185">Reference proteome</keyword>
<dbReference type="EMBL" id="JAMSHJ010000001">
    <property type="protein sequence ID" value="KAI5442772.1"/>
    <property type="molecule type" value="Genomic_DNA"/>
</dbReference>
<evidence type="ECO:0000313" key="2">
    <source>
        <dbReference type="Proteomes" id="UP001058974"/>
    </source>
</evidence>
<dbReference type="Gramene" id="Psat01G0169700-T1">
    <property type="protein sequence ID" value="KAI5442772.1"/>
    <property type="gene ID" value="KIW84_011697"/>
</dbReference>
<name>A0A9D5GVD9_PEA</name>
<reference evidence="1 2" key="1">
    <citation type="journal article" date="2022" name="Nat. Genet.">
        <title>Improved pea reference genome and pan-genome highlight genomic features and evolutionary characteristics.</title>
        <authorList>
            <person name="Yang T."/>
            <person name="Liu R."/>
            <person name="Luo Y."/>
            <person name="Hu S."/>
            <person name="Wang D."/>
            <person name="Wang C."/>
            <person name="Pandey M.K."/>
            <person name="Ge S."/>
            <person name="Xu Q."/>
            <person name="Li N."/>
            <person name="Li G."/>
            <person name="Huang Y."/>
            <person name="Saxena R.K."/>
            <person name="Ji Y."/>
            <person name="Li M."/>
            <person name="Yan X."/>
            <person name="He Y."/>
            <person name="Liu Y."/>
            <person name="Wang X."/>
            <person name="Xiang C."/>
            <person name="Varshney R.K."/>
            <person name="Ding H."/>
            <person name="Gao S."/>
            <person name="Zong X."/>
        </authorList>
    </citation>
    <scope>NUCLEOTIDE SEQUENCE [LARGE SCALE GENOMIC DNA]</scope>
    <source>
        <strain evidence="1 2">cv. Zhongwan 6</strain>
    </source>
</reference>
<accession>A0A9D5GVD9</accession>
<proteinExistence type="predicted"/>
<comment type="caution">
    <text evidence="1">The sequence shown here is derived from an EMBL/GenBank/DDBJ whole genome shotgun (WGS) entry which is preliminary data.</text>
</comment>
<protein>
    <submittedName>
        <fullName evidence="1">Uncharacterized protein</fullName>
    </submittedName>
</protein>
<dbReference type="AlphaFoldDB" id="A0A9D5GVD9"/>
<dbReference type="Proteomes" id="UP001058974">
    <property type="component" value="Chromosome 1"/>
</dbReference>